<dbReference type="InterPro" id="IPR014710">
    <property type="entry name" value="RmlC-like_jellyroll"/>
</dbReference>
<dbReference type="InterPro" id="IPR009057">
    <property type="entry name" value="Homeodomain-like_sf"/>
</dbReference>
<evidence type="ECO:0000256" key="3">
    <source>
        <dbReference type="ARBA" id="ARBA00023163"/>
    </source>
</evidence>
<dbReference type="RefSeq" id="WP_184745496.1">
    <property type="nucleotide sequence ID" value="NZ_JACHGJ010000002.1"/>
</dbReference>
<gene>
    <name evidence="5" type="ORF">HNR50_001534</name>
</gene>
<keyword evidence="6" id="KW-1185">Reference proteome</keyword>
<dbReference type="PROSITE" id="PS00041">
    <property type="entry name" value="HTH_ARAC_FAMILY_1"/>
    <property type="match status" value="1"/>
</dbReference>
<dbReference type="Gene3D" id="2.60.120.10">
    <property type="entry name" value="Jelly Rolls"/>
    <property type="match status" value="1"/>
</dbReference>
<dbReference type="PROSITE" id="PS01124">
    <property type="entry name" value="HTH_ARAC_FAMILY_2"/>
    <property type="match status" value="1"/>
</dbReference>
<accession>A0A841R7S4</accession>
<comment type="caution">
    <text evidence="5">The sequence shown here is derived from an EMBL/GenBank/DDBJ whole genome shotgun (WGS) entry which is preliminary data.</text>
</comment>
<dbReference type="Proteomes" id="UP000587760">
    <property type="component" value="Unassembled WGS sequence"/>
</dbReference>
<reference evidence="5 6" key="1">
    <citation type="submission" date="2020-08" db="EMBL/GenBank/DDBJ databases">
        <title>Genomic Encyclopedia of Type Strains, Phase IV (KMG-IV): sequencing the most valuable type-strain genomes for metagenomic binning, comparative biology and taxonomic classification.</title>
        <authorList>
            <person name="Goeker M."/>
        </authorList>
    </citation>
    <scope>NUCLEOTIDE SEQUENCE [LARGE SCALE GENOMIC DNA]</scope>
    <source>
        <strain evidence="5 6">DSM 2461</strain>
    </source>
</reference>
<keyword evidence="3" id="KW-0804">Transcription</keyword>
<dbReference type="GO" id="GO:0043565">
    <property type="term" value="F:sequence-specific DNA binding"/>
    <property type="evidence" value="ECO:0007669"/>
    <property type="project" value="InterPro"/>
</dbReference>
<proteinExistence type="predicted"/>
<dbReference type="Gene3D" id="1.10.10.60">
    <property type="entry name" value="Homeodomain-like"/>
    <property type="match status" value="2"/>
</dbReference>
<dbReference type="InterPro" id="IPR003313">
    <property type="entry name" value="AraC-bd"/>
</dbReference>
<dbReference type="InterPro" id="IPR037923">
    <property type="entry name" value="HTH-like"/>
</dbReference>
<keyword evidence="2 5" id="KW-0238">DNA-binding</keyword>
<dbReference type="InterPro" id="IPR018062">
    <property type="entry name" value="HTH_AraC-typ_CS"/>
</dbReference>
<dbReference type="Pfam" id="PF12833">
    <property type="entry name" value="HTH_18"/>
    <property type="match status" value="1"/>
</dbReference>
<dbReference type="InterPro" id="IPR020449">
    <property type="entry name" value="Tscrpt_reg_AraC-type_HTH"/>
</dbReference>
<dbReference type="AlphaFoldDB" id="A0A841R7S4"/>
<evidence type="ECO:0000313" key="5">
    <source>
        <dbReference type="EMBL" id="MBB6479876.1"/>
    </source>
</evidence>
<protein>
    <submittedName>
        <fullName evidence="5">AraC-like DNA-binding protein</fullName>
    </submittedName>
</protein>
<feature type="domain" description="HTH araC/xylS-type" evidence="4">
    <location>
        <begin position="189"/>
        <end position="287"/>
    </location>
</feature>
<dbReference type="SMART" id="SM00342">
    <property type="entry name" value="HTH_ARAC"/>
    <property type="match status" value="1"/>
</dbReference>
<dbReference type="InterPro" id="IPR018060">
    <property type="entry name" value="HTH_AraC"/>
</dbReference>
<organism evidence="5 6">
    <name type="scientific">Spirochaeta isovalerica</name>
    <dbReference type="NCBI Taxonomy" id="150"/>
    <lineage>
        <taxon>Bacteria</taxon>
        <taxon>Pseudomonadati</taxon>
        <taxon>Spirochaetota</taxon>
        <taxon>Spirochaetia</taxon>
        <taxon>Spirochaetales</taxon>
        <taxon>Spirochaetaceae</taxon>
        <taxon>Spirochaeta</taxon>
    </lineage>
</organism>
<dbReference type="PANTHER" id="PTHR43280:SF28">
    <property type="entry name" value="HTH-TYPE TRANSCRIPTIONAL ACTIVATOR RHAS"/>
    <property type="match status" value="1"/>
</dbReference>
<evidence type="ECO:0000259" key="4">
    <source>
        <dbReference type="PROSITE" id="PS01124"/>
    </source>
</evidence>
<dbReference type="GO" id="GO:0003700">
    <property type="term" value="F:DNA-binding transcription factor activity"/>
    <property type="evidence" value="ECO:0007669"/>
    <property type="project" value="InterPro"/>
</dbReference>
<dbReference type="SUPFAM" id="SSF51215">
    <property type="entry name" value="Regulatory protein AraC"/>
    <property type="match status" value="1"/>
</dbReference>
<sequence length="288" mass="33519">MYERHHLMGKDFFRSDDIPVKILKRNPQPDYPVHSHDFSELVLILDGKGTHFTQKHSFQVSRGDLFVINGDLAHGYKDLENLVLINILFDLEKLKLPDWDISRSPGFHTLFTIEPLLRETSKFSSRLKLNRDQIRYVTGLLDEMEREECHKREGYKYLTASLFMQLIAYLSRAYAGNAGSDHSSLYQLGETISFIEQNLDRNITIRELLEVSHMSASTLNRAFQKITGTSPLDYHLKKKMDRACSLLLKRDSSITMIAYDLGFSDSNYFSRQFRKIIGVTPREFRKRS</sequence>
<dbReference type="Pfam" id="PF02311">
    <property type="entry name" value="AraC_binding"/>
    <property type="match status" value="1"/>
</dbReference>
<dbReference type="PRINTS" id="PR00032">
    <property type="entry name" value="HTHARAC"/>
</dbReference>
<evidence type="ECO:0000256" key="2">
    <source>
        <dbReference type="ARBA" id="ARBA00023125"/>
    </source>
</evidence>
<keyword evidence="1" id="KW-0805">Transcription regulation</keyword>
<evidence type="ECO:0000313" key="6">
    <source>
        <dbReference type="Proteomes" id="UP000587760"/>
    </source>
</evidence>
<dbReference type="EMBL" id="JACHGJ010000002">
    <property type="protein sequence ID" value="MBB6479876.1"/>
    <property type="molecule type" value="Genomic_DNA"/>
</dbReference>
<dbReference type="SUPFAM" id="SSF46689">
    <property type="entry name" value="Homeodomain-like"/>
    <property type="match status" value="2"/>
</dbReference>
<dbReference type="PANTHER" id="PTHR43280">
    <property type="entry name" value="ARAC-FAMILY TRANSCRIPTIONAL REGULATOR"/>
    <property type="match status" value="1"/>
</dbReference>
<name>A0A841R7S4_9SPIO</name>
<evidence type="ECO:0000256" key="1">
    <source>
        <dbReference type="ARBA" id="ARBA00023015"/>
    </source>
</evidence>